<evidence type="ECO:0000313" key="2">
    <source>
        <dbReference type="Proteomes" id="UP000287651"/>
    </source>
</evidence>
<dbReference type="EMBL" id="AMZH03009825">
    <property type="protein sequence ID" value="RRT55994.1"/>
    <property type="molecule type" value="Genomic_DNA"/>
</dbReference>
<accession>A0A426YWA9</accession>
<comment type="caution">
    <text evidence="1">The sequence shown here is derived from an EMBL/GenBank/DDBJ whole genome shotgun (WGS) entry which is preliminary data.</text>
</comment>
<organism evidence="1 2">
    <name type="scientific">Ensete ventricosum</name>
    <name type="common">Abyssinian banana</name>
    <name type="synonym">Musa ensete</name>
    <dbReference type="NCBI Taxonomy" id="4639"/>
    <lineage>
        <taxon>Eukaryota</taxon>
        <taxon>Viridiplantae</taxon>
        <taxon>Streptophyta</taxon>
        <taxon>Embryophyta</taxon>
        <taxon>Tracheophyta</taxon>
        <taxon>Spermatophyta</taxon>
        <taxon>Magnoliopsida</taxon>
        <taxon>Liliopsida</taxon>
        <taxon>Zingiberales</taxon>
        <taxon>Musaceae</taxon>
        <taxon>Ensete</taxon>
    </lineage>
</organism>
<sequence length="125" mass="14027">MDPLWDRLRTRVDLHWGYYGVVSIIDVSLLFCSCQGKLREEPRQALLPLVAEEPMSGDESAVGLLKDPLCCRPLFRSCRGGLWEESRGALDCVIRAVVVEKRFEPCRLCCLGRGALRTMSVVLSS</sequence>
<evidence type="ECO:0000313" key="1">
    <source>
        <dbReference type="EMBL" id="RRT55994.1"/>
    </source>
</evidence>
<dbReference type="AlphaFoldDB" id="A0A426YWA9"/>
<reference evidence="1 2" key="1">
    <citation type="journal article" date="2014" name="Agronomy (Basel)">
        <title>A Draft Genome Sequence for Ensete ventricosum, the Drought-Tolerant Tree Against Hunger.</title>
        <authorList>
            <person name="Harrison J."/>
            <person name="Moore K.A."/>
            <person name="Paszkiewicz K."/>
            <person name="Jones T."/>
            <person name="Grant M."/>
            <person name="Ambacheew D."/>
            <person name="Muzemil S."/>
            <person name="Studholme D.J."/>
        </authorList>
    </citation>
    <scope>NUCLEOTIDE SEQUENCE [LARGE SCALE GENOMIC DNA]</scope>
</reference>
<name>A0A426YWA9_ENSVE</name>
<dbReference type="Proteomes" id="UP000287651">
    <property type="component" value="Unassembled WGS sequence"/>
</dbReference>
<proteinExistence type="predicted"/>
<protein>
    <submittedName>
        <fullName evidence="1">Uncharacterized protein</fullName>
    </submittedName>
</protein>
<gene>
    <name evidence="1" type="ORF">B296_00048110</name>
</gene>